<dbReference type="InterPro" id="IPR054566">
    <property type="entry name" value="ManC/GMP-like_b-helix"/>
</dbReference>
<evidence type="ECO:0000313" key="13">
    <source>
        <dbReference type="Proteomes" id="UP000474802"/>
    </source>
</evidence>
<comment type="caution">
    <text evidence="12">The sequence shown here is derived from an EMBL/GenBank/DDBJ whole genome shotgun (WGS) entry which is preliminary data.</text>
</comment>
<dbReference type="InterPro" id="IPR006375">
    <property type="entry name" value="Man1P_GuaTrfase/Man6P_Isoase"/>
</dbReference>
<dbReference type="GO" id="GO:0009298">
    <property type="term" value="P:GDP-mannose biosynthetic process"/>
    <property type="evidence" value="ECO:0007669"/>
    <property type="project" value="TreeGrafter"/>
</dbReference>
<evidence type="ECO:0000259" key="10">
    <source>
        <dbReference type="Pfam" id="PF01050"/>
    </source>
</evidence>
<keyword evidence="6" id="KW-0342">GTP-binding</keyword>
<dbReference type="RefSeq" id="WP_164534108.1">
    <property type="nucleotide sequence ID" value="NZ_JAALFG010000002.1"/>
</dbReference>
<dbReference type="Pfam" id="PF01050">
    <property type="entry name" value="MannoseP_isomer"/>
    <property type="match status" value="1"/>
</dbReference>
<keyword evidence="13" id="KW-1185">Reference proteome</keyword>
<evidence type="ECO:0000259" key="9">
    <source>
        <dbReference type="Pfam" id="PF00483"/>
    </source>
</evidence>
<dbReference type="Gene3D" id="3.90.550.10">
    <property type="entry name" value="Spore Coat Polysaccharide Biosynthesis Protein SpsA, Chain A"/>
    <property type="match status" value="1"/>
</dbReference>
<evidence type="ECO:0000256" key="8">
    <source>
        <dbReference type="RuleBase" id="RU004190"/>
    </source>
</evidence>
<comment type="similarity">
    <text evidence="1 8">Belongs to the mannose-6-phosphate isomerase type 2 family.</text>
</comment>
<keyword evidence="5" id="KW-0547">Nucleotide-binding</keyword>
<evidence type="ECO:0000256" key="7">
    <source>
        <dbReference type="ARBA" id="ARBA00047343"/>
    </source>
</evidence>
<dbReference type="GO" id="GO:0000271">
    <property type="term" value="P:polysaccharide biosynthetic process"/>
    <property type="evidence" value="ECO:0007669"/>
    <property type="project" value="InterPro"/>
</dbReference>
<keyword evidence="4 12" id="KW-0548">Nucleotidyltransferase</keyword>
<dbReference type="SUPFAM" id="SSF51182">
    <property type="entry name" value="RmlC-like cupins"/>
    <property type="match status" value="1"/>
</dbReference>
<evidence type="ECO:0000259" key="11">
    <source>
        <dbReference type="Pfam" id="PF22640"/>
    </source>
</evidence>
<dbReference type="Pfam" id="PF22640">
    <property type="entry name" value="ManC_GMP_beta-helix"/>
    <property type="match status" value="1"/>
</dbReference>
<evidence type="ECO:0000256" key="5">
    <source>
        <dbReference type="ARBA" id="ARBA00022741"/>
    </source>
</evidence>
<feature type="domain" description="MannoseP isomerase/GMP-like beta-helix" evidence="11">
    <location>
        <begin position="301"/>
        <end position="349"/>
    </location>
</feature>
<evidence type="ECO:0000256" key="1">
    <source>
        <dbReference type="ARBA" id="ARBA00006115"/>
    </source>
</evidence>
<dbReference type="PANTHER" id="PTHR46390">
    <property type="entry name" value="MANNOSE-1-PHOSPHATE GUANYLYLTRANSFERASE"/>
    <property type="match status" value="1"/>
</dbReference>
<dbReference type="InterPro" id="IPR051161">
    <property type="entry name" value="Mannose-6P_isomerase_type2"/>
</dbReference>
<dbReference type="Proteomes" id="UP000474802">
    <property type="component" value="Unassembled WGS sequence"/>
</dbReference>
<sequence>MTPVTVPLILAGGQGTRLWPMSRAARPKQFLPLMGPTSLFQRTLERVNNDRYAPAVVITNSEYRFLVGEQAAELGIPLTSVLLEPVARNTAVAIAASAAFVASRFGADALLHVLPSDHEVDADAGYWIAVDEAIRAAATGQLVTFGIKPGHAETGFGYIKSNATVGGSAQRVERFIEKPDAARATQMLDEGGYFWNSGMFMLGAGTFLNEAERLAPETHRAAQESVRAAREDLDFVRLEEASFAQAPNISVDYAIFEKTDRAAVVAVEFPWSDLGSWDAVWKSGNGDEAGNVVQGAVTLSDVSSSLVISDHAHVAVHGLEDVAVIATNDAIFVGRLSEAQKVGEMVKRLRADKATTTLTEIHRTAYRPWGGYASVLNGDRFQVKRLFVKPGKKLSLQKHHHRAEHWVVVRGTAEVTVDGVNTILSENQSIYLPLGCTHRLANPGKIELELIEVQTGSYLGEDDIIRIEDEFGRA</sequence>
<dbReference type="Pfam" id="PF00483">
    <property type="entry name" value="NTP_transferase"/>
    <property type="match status" value="1"/>
</dbReference>
<proteinExistence type="inferred from homology"/>
<feature type="domain" description="Mannose-6-phosphate isomerase type II C-terminal" evidence="10">
    <location>
        <begin position="358"/>
        <end position="469"/>
    </location>
</feature>
<dbReference type="InterPro" id="IPR001538">
    <property type="entry name" value="Man6P_isomerase-2_C"/>
</dbReference>
<dbReference type="EC" id="2.7.7.13" evidence="2"/>
<reference evidence="12 13" key="2">
    <citation type="submission" date="2020-03" db="EMBL/GenBank/DDBJ databases">
        <title>Devosia chinhatensis sp. nov., isolated from a hexachlorocyclohexane (HCH) dump site in India.</title>
        <authorList>
            <person name="Kumar M."/>
            <person name="Lal R."/>
        </authorList>
    </citation>
    <scope>NUCLEOTIDE SEQUENCE [LARGE SCALE GENOMIC DNA]</scope>
    <source>
        <strain evidence="12 13">H239</strain>
    </source>
</reference>
<reference evidence="12 13" key="1">
    <citation type="submission" date="2020-02" db="EMBL/GenBank/DDBJ databases">
        <authorList>
            <person name="Khan S.A."/>
            <person name="Jeon C.O."/>
            <person name="Chun B.H."/>
        </authorList>
    </citation>
    <scope>NUCLEOTIDE SEQUENCE [LARGE SCALE GENOMIC DNA]</scope>
    <source>
        <strain evidence="12 13">H239</strain>
    </source>
</reference>
<evidence type="ECO:0000256" key="4">
    <source>
        <dbReference type="ARBA" id="ARBA00022695"/>
    </source>
</evidence>
<comment type="catalytic activity">
    <reaction evidence="7">
        <text>alpha-D-mannose 1-phosphate + GTP + H(+) = GDP-alpha-D-mannose + diphosphate</text>
        <dbReference type="Rhea" id="RHEA:15229"/>
        <dbReference type="ChEBI" id="CHEBI:15378"/>
        <dbReference type="ChEBI" id="CHEBI:33019"/>
        <dbReference type="ChEBI" id="CHEBI:37565"/>
        <dbReference type="ChEBI" id="CHEBI:57527"/>
        <dbReference type="ChEBI" id="CHEBI:58409"/>
        <dbReference type="EC" id="2.7.7.13"/>
    </reaction>
</comment>
<keyword evidence="3 12" id="KW-0808">Transferase</keyword>
<dbReference type="InterPro" id="IPR011051">
    <property type="entry name" value="RmlC_Cupin_sf"/>
</dbReference>
<dbReference type="InterPro" id="IPR029044">
    <property type="entry name" value="Nucleotide-diphossugar_trans"/>
</dbReference>
<dbReference type="FunFam" id="2.60.120.10:FF:000032">
    <property type="entry name" value="Mannose-1-phosphate guanylyltransferase/mannose-6-phosphate isomerase"/>
    <property type="match status" value="1"/>
</dbReference>
<dbReference type="CDD" id="cd02213">
    <property type="entry name" value="cupin_PMI_typeII_C"/>
    <property type="match status" value="1"/>
</dbReference>
<dbReference type="SUPFAM" id="SSF53448">
    <property type="entry name" value="Nucleotide-diphospho-sugar transferases"/>
    <property type="match status" value="1"/>
</dbReference>
<dbReference type="InterPro" id="IPR049577">
    <property type="entry name" value="GMPP_N"/>
</dbReference>
<dbReference type="Gene3D" id="2.60.120.10">
    <property type="entry name" value="Jelly Rolls"/>
    <property type="match status" value="1"/>
</dbReference>
<dbReference type="FunFam" id="3.90.550.10:FF:000046">
    <property type="entry name" value="Mannose-1-phosphate guanylyltransferase (GDP)"/>
    <property type="match status" value="1"/>
</dbReference>
<dbReference type="GO" id="GO:0004475">
    <property type="term" value="F:mannose-1-phosphate guanylyltransferase (GTP) activity"/>
    <property type="evidence" value="ECO:0007669"/>
    <property type="project" value="UniProtKB-EC"/>
</dbReference>
<dbReference type="PANTHER" id="PTHR46390:SF1">
    <property type="entry name" value="MANNOSE-1-PHOSPHATE GUANYLYLTRANSFERASE"/>
    <property type="match status" value="1"/>
</dbReference>
<keyword evidence="12" id="KW-0413">Isomerase</keyword>
<evidence type="ECO:0000256" key="3">
    <source>
        <dbReference type="ARBA" id="ARBA00022679"/>
    </source>
</evidence>
<dbReference type="CDD" id="cd02509">
    <property type="entry name" value="GDP-M1P_Guanylyltransferase"/>
    <property type="match status" value="1"/>
</dbReference>
<dbReference type="EMBL" id="JAALFG010000002">
    <property type="protein sequence ID" value="NGP17860.1"/>
    <property type="molecule type" value="Genomic_DNA"/>
</dbReference>
<dbReference type="GO" id="GO:0005525">
    <property type="term" value="F:GTP binding"/>
    <property type="evidence" value="ECO:0007669"/>
    <property type="project" value="UniProtKB-KW"/>
</dbReference>
<dbReference type="GO" id="GO:0016853">
    <property type="term" value="F:isomerase activity"/>
    <property type="evidence" value="ECO:0007669"/>
    <property type="project" value="UniProtKB-KW"/>
</dbReference>
<name>A0A6M1SL58_9HYPH</name>
<dbReference type="InterPro" id="IPR005835">
    <property type="entry name" value="NTP_transferase_dom"/>
</dbReference>
<dbReference type="InterPro" id="IPR014710">
    <property type="entry name" value="RmlC-like_jellyroll"/>
</dbReference>
<organism evidence="12 13">
    <name type="scientific">Devosia aurantiaca</name>
    <dbReference type="NCBI Taxonomy" id="2714858"/>
    <lineage>
        <taxon>Bacteria</taxon>
        <taxon>Pseudomonadati</taxon>
        <taxon>Pseudomonadota</taxon>
        <taxon>Alphaproteobacteria</taxon>
        <taxon>Hyphomicrobiales</taxon>
        <taxon>Devosiaceae</taxon>
        <taxon>Devosia</taxon>
    </lineage>
</organism>
<dbReference type="NCBIfam" id="TIGR01479">
    <property type="entry name" value="GMP_PMI"/>
    <property type="match status" value="1"/>
</dbReference>
<gene>
    <name evidence="12" type="ORF">G5575_09500</name>
</gene>
<dbReference type="AlphaFoldDB" id="A0A6M1SL58"/>
<evidence type="ECO:0000256" key="6">
    <source>
        <dbReference type="ARBA" id="ARBA00023134"/>
    </source>
</evidence>
<evidence type="ECO:0000256" key="2">
    <source>
        <dbReference type="ARBA" id="ARBA00012387"/>
    </source>
</evidence>
<protein>
    <recommendedName>
        <fullName evidence="2">mannose-1-phosphate guanylyltransferase</fullName>
        <ecNumber evidence="2">2.7.7.13</ecNumber>
    </recommendedName>
</protein>
<feature type="domain" description="Nucleotidyl transferase" evidence="9">
    <location>
        <begin position="7"/>
        <end position="285"/>
    </location>
</feature>
<accession>A0A6M1SL58</accession>
<evidence type="ECO:0000313" key="12">
    <source>
        <dbReference type="EMBL" id="NGP17860.1"/>
    </source>
</evidence>